<dbReference type="AlphaFoldDB" id="A0A368X575"/>
<name>A0A368X575_9BACI</name>
<dbReference type="CDD" id="cd02976">
    <property type="entry name" value="NrdH"/>
    <property type="match status" value="1"/>
</dbReference>
<dbReference type="InterPro" id="IPR002109">
    <property type="entry name" value="Glutaredoxin"/>
</dbReference>
<gene>
    <name evidence="2" type="ORF">DFR57_11948</name>
</gene>
<protein>
    <submittedName>
        <fullName evidence="2">Ribonucleoside-diphosphate reductase class Ib glutaredoxin subunit</fullName>
    </submittedName>
</protein>
<dbReference type="PROSITE" id="PS51354">
    <property type="entry name" value="GLUTAREDOXIN_2"/>
    <property type="match status" value="1"/>
</dbReference>
<dbReference type="InterPro" id="IPR036249">
    <property type="entry name" value="Thioredoxin-like_sf"/>
</dbReference>
<evidence type="ECO:0000259" key="1">
    <source>
        <dbReference type="Pfam" id="PF00462"/>
    </source>
</evidence>
<dbReference type="OrthoDB" id="9795531at2"/>
<dbReference type="Pfam" id="PF00462">
    <property type="entry name" value="Glutaredoxin"/>
    <property type="match status" value="1"/>
</dbReference>
<reference evidence="2 3" key="1">
    <citation type="submission" date="2018-07" db="EMBL/GenBank/DDBJ databases">
        <title>Genomic Encyclopedia of Type Strains, Phase IV (KMG-IV): sequencing the most valuable type-strain genomes for metagenomic binning, comparative biology and taxonomic classification.</title>
        <authorList>
            <person name="Goeker M."/>
        </authorList>
    </citation>
    <scope>NUCLEOTIDE SEQUENCE [LARGE SCALE GENOMIC DNA]</scope>
    <source>
        <strain evidence="2 3">DSM 27696</strain>
    </source>
</reference>
<feature type="domain" description="Glutaredoxin" evidence="1">
    <location>
        <begin position="2"/>
        <end position="60"/>
    </location>
</feature>
<proteinExistence type="predicted"/>
<evidence type="ECO:0000313" key="3">
    <source>
        <dbReference type="Proteomes" id="UP000252585"/>
    </source>
</evidence>
<organism evidence="2 3">
    <name type="scientific">Saliterribacillus persicus</name>
    <dbReference type="NCBI Taxonomy" id="930114"/>
    <lineage>
        <taxon>Bacteria</taxon>
        <taxon>Bacillati</taxon>
        <taxon>Bacillota</taxon>
        <taxon>Bacilli</taxon>
        <taxon>Bacillales</taxon>
        <taxon>Bacillaceae</taxon>
        <taxon>Saliterribacillus</taxon>
    </lineage>
</organism>
<keyword evidence="3" id="KW-1185">Reference proteome</keyword>
<dbReference type="EMBL" id="QPJJ01000019">
    <property type="protein sequence ID" value="RCW63171.1"/>
    <property type="molecule type" value="Genomic_DNA"/>
</dbReference>
<accession>A0A368X575</accession>
<dbReference type="Proteomes" id="UP000252585">
    <property type="component" value="Unassembled WGS sequence"/>
</dbReference>
<dbReference type="SUPFAM" id="SSF52833">
    <property type="entry name" value="Thioredoxin-like"/>
    <property type="match status" value="1"/>
</dbReference>
<evidence type="ECO:0000313" key="2">
    <source>
        <dbReference type="EMBL" id="RCW63171.1"/>
    </source>
</evidence>
<sequence length="83" mass="9466">MVTVYTKNNCPKCMMTKNVLDAEGISFQAINIDEDLNPNEREEKIQQFKGLGFMTMPIVIKEGMSTDEYISGFNPEKLQTLKD</sequence>
<dbReference type="Gene3D" id="3.40.30.10">
    <property type="entry name" value="Glutaredoxin"/>
    <property type="match status" value="1"/>
</dbReference>
<comment type="caution">
    <text evidence="2">The sequence shown here is derived from an EMBL/GenBank/DDBJ whole genome shotgun (WGS) entry which is preliminary data.</text>
</comment>
<dbReference type="RefSeq" id="WP_114354331.1">
    <property type="nucleotide sequence ID" value="NZ_QPJJ01000019.1"/>
</dbReference>